<dbReference type="CDD" id="cd00845">
    <property type="entry name" value="MPP_UshA_N_like"/>
    <property type="match status" value="1"/>
</dbReference>
<dbReference type="AlphaFoldDB" id="A0A5M8QL59"/>
<dbReference type="Proteomes" id="UP000323866">
    <property type="component" value="Unassembled WGS sequence"/>
</dbReference>
<dbReference type="GO" id="GO:0000166">
    <property type="term" value="F:nucleotide binding"/>
    <property type="evidence" value="ECO:0007669"/>
    <property type="project" value="UniProtKB-KW"/>
</dbReference>
<keyword evidence="2 5" id="KW-0378">Hydrolase</keyword>
<dbReference type="Proteomes" id="UP001570846">
    <property type="component" value="Unassembled WGS sequence"/>
</dbReference>
<feature type="domain" description="Calcineurin-like phosphoesterase" evidence="3">
    <location>
        <begin position="35"/>
        <end position="252"/>
    </location>
</feature>
<dbReference type="PROSITE" id="PS00785">
    <property type="entry name" value="5_NUCLEOTIDASE_1"/>
    <property type="match status" value="1"/>
</dbReference>
<dbReference type="SUPFAM" id="SSF56300">
    <property type="entry name" value="Metallo-dependent phosphatases"/>
    <property type="match status" value="1"/>
</dbReference>
<evidence type="ECO:0000313" key="7">
    <source>
        <dbReference type="Proteomes" id="UP001570846"/>
    </source>
</evidence>
<reference evidence="5 7" key="3">
    <citation type="submission" date="2024-08" db="EMBL/GenBank/DDBJ databases">
        <authorList>
            <person name="Wei W."/>
        </authorList>
    </citation>
    <scope>NUCLEOTIDE SEQUENCE [LARGE SCALE GENOMIC DNA]</scope>
    <source>
        <strain evidence="5 7">XU2</strain>
    </source>
</reference>
<protein>
    <submittedName>
        <fullName evidence="5">Bifunctional UDP-sugar hydrolase/5'-nucleotidase</fullName>
    </submittedName>
    <submittedName>
        <fullName evidence="4">Bifunctional metallophosphatase/5'-nucleotidase</fullName>
    </submittedName>
</protein>
<dbReference type="InterPro" id="IPR029052">
    <property type="entry name" value="Metallo-depent_PP-like"/>
</dbReference>
<dbReference type="OrthoDB" id="9775118at2"/>
<dbReference type="PANTHER" id="PTHR11575">
    <property type="entry name" value="5'-NUCLEOTIDASE-RELATED"/>
    <property type="match status" value="1"/>
</dbReference>
<dbReference type="EMBL" id="VKKZ01000019">
    <property type="protein sequence ID" value="KAA6435720.1"/>
    <property type="molecule type" value="Genomic_DNA"/>
</dbReference>
<reference evidence="4 6" key="2">
    <citation type="submission" date="2019-09" db="EMBL/GenBank/DDBJ databases">
        <title>A bacterium isolated from glacier soil.</title>
        <authorList>
            <person name="Liu Q."/>
        </authorList>
    </citation>
    <scope>NUCLEOTIDE SEQUENCE [LARGE SCALE GENOMIC DNA]</scope>
    <source>
        <strain evidence="4 6">MDT1-10-3</strain>
    </source>
</reference>
<comment type="similarity">
    <text evidence="1 2">Belongs to the 5'-nucleotidase family.</text>
</comment>
<evidence type="ECO:0000313" key="5">
    <source>
        <dbReference type="EMBL" id="MFA1770107.1"/>
    </source>
</evidence>
<evidence type="ECO:0000259" key="3">
    <source>
        <dbReference type="Pfam" id="PF00149"/>
    </source>
</evidence>
<comment type="caution">
    <text evidence="4">The sequence shown here is derived from an EMBL/GenBank/DDBJ whole genome shotgun (WGS) entry which is preliminary data.</text>
</comment>
<keyword evidence="2" id="KW-0547">Nucleotide-binding</keyword>
<dbReference type="Gene3D" id="3.60.21.10">
    <property type="match status" value="1"/>
</dbReference>
<keyword evidence="7" id="KW-1185">Reference proteome</keyword>
<sequence>MKRREFIKSTLAGTAGLAVVGLPSLAFGASTPIKLTILHTNDMHSRIDPFPNDGRKNGGLGGMARRATLVKQIRAQEPNVLLLDAGDIWQGTPYFNFFGGELEYKLMSQMGYDAATLGNHDFDNGLEGLQKQLPHASFPFLIANYDFSGSILKDRFKPYKVFVKEGVRVGVFGLGIQLAGLVADTHYAGVKYLDPVATAQKMVKALREEEKADLVICLSHLGYKYESERIDDRKLATQVSGMDLIIGGHTHTFLDEPEKITHASGHETLVNQVGWSGINLGRIDFSFDRKSKTKTATTASVLPLNGGVRIS</sequence>
<evidence type="ECO:0000256" key="1">
    <source>
        <dbReference type="ARBA" id="ARBA00006654"/>
    </source>
</evidence>
<evidence type="ECO:0000313" key="6">
    <source>
        <dbReference type="Proteomes" id="UP000323866"/>
    </source>
</evidence>
<dbReference type="GO" id="GO:0009166">
    <property type="term" value="P:nucleotide catabolic process"/>
    <property type="evidence" value="ECO:0007669"/>
    <property type="project" value="InterPro"/>
</dbReference>
<dbReference type="GO" id="GO:0046872">
    <property type="term" value="F:metal ion binding"/>
    <property type="evidence" value="ECO:0007669"/>
    <property type="project" value="InterPro"/>
</dbReference>
<gene>
    <name evidence="5" type="ORF">ACD591_02295</name>
    <name evidence="4" type="ORF">FOE74_07195</name>
</gene>
<dbReference type="EMBL" id="JBGOGF010000001">
    <property type="protein sequence ID" value="MFA1770107.1"/>
    <property type="molecule type" value="Genomic_DNA"/>
</dbReference>
<evidence type="ECO:0000313" key="4">
    <source>
        <dbReference type="EMBL" id="KAA6435720.1"/>
    </source>
</evidence>
<reference evidence="4 6" key="1">
    <citation type="submission" date="2019-07" db="EMBL/GenBank/DDBJ databases">
        <authorList>
            <person name="Qu J.-H."/>
        </authorList>
    </citation>
    <scope>NUCLEOTIDE SEQUENCE [LARGE SCALE GENOMIC DNA]</scope>
    <source>
        <strain evidence="4 6">MDT1-10-3</strain>
    </source>
</reference>
<dbReference type="InterPro" id="IPR006146">
    <property type="entry name" value="5'-Nucleotdase_CS"/>
</dbReference>
<dbReference type="GO" id="GO:0016788">
    <property type="term" value="F:hydrolase activity, acting on ester bonds"/>
    <property type="evidence" value="ECO:0007669"/>
    <property type="project" value="InterPro"/>
</dbReference>
<accession>A0A5M8QL59</accession>
<proteinExistence type="inferred from homology"/>
<name>A0A5M8QL59_9BACT</name>
<dbReference type="Pfam" id="PF00149">
    <property type="entry name" value="Metallophos"/>
    <property type="match status" value="1"/>
</dbReference>
<dbReference type="InterPro" id="IPR006179">
    <property type="entry name" value="5_nucleotidase/apyrase"/>
</dbReference>
<evidence type="ECO:0000256" key="2">
    <source>
        <dbReference type="RuleBase" id="RU362119"/>
    </source>
</evidence>
<dbReference type="RefSeq" id="WP_149097911.1">
    <property type="nucleotide sequence ID" value="NZ_BMMG01000002.1"/>
</dbReference>
<dbReference type="PANTHER" id="PTHR11575:SF24">
    <property type="entry name" value="5'-NUCLEOTIDASE"/>
    <property type="match status" value="1"/>
</dbReference>
<dbReference type="PRINTS" id="PR01607">
    <property type="entry name" value="APYRASEFAMLY"/>
</dbReference>
<organism evidence="4 6">
    <name type="scientific">Rufibacter glacialis</name>
    <dbReference type="NCBI Taxonomy" id="1259555"/>
    <lineage>
        <taxon>Bacteria</taxon>
        <taxon>Pseudomonadati</taxon>
        <taxon>Bacteroidota</taxon>
        <taxon>Cytophagia</taxon>
        <taxon>Cytophagales</taxon>
        <taxon>Hymenobacteraceae</taxon>
        <taxon>Rufibacter</taxon>
    </lineage>
</organism>
<dbReference type="InterPro" id="IPR004843">
    <property type="entry name" value="Calcineurin-like_PHP"/>
</dbReference>